<dbReference type="Gene3D" id="3.30.470.10">
    <property type="match status" value="1"/>
</dbReference>
<comment type="catalytic activity">
    <reaction evidence="7">
        <text>4-amino-4-deoxychorismate = 4-aminobenzoate + pyruvate + H(+)</text>
        <dbReference type="Rhea" id="RHEA:16201"/>
        <dbReference type="ChEBI" id="CHEBI:15361"/>
        <dbReference type="ChEBI" id="CHEBI:15378"/>
        <dbReference type="ChEBI" id="CHEBI:17836"/>
        <dbReference type="ChEBI" id="CHEBI:58406"/>
        <dbReference type="EC" id="4.1.3.38"/>
    </reaction>
</comment>
<gene>
    <name evidence="13" type="ORF">MoryE10_24720</name>
</gene>
<dbReference type="EMBL" id="AP019782">
    <property type="protein sequence ID" value="BBL71866.1"/>
    <property type="molecule type" value="Genomic_DNA"/>
</dbReference>
<comment type="function">
    <text evidence="8">Involved in the biosynthesis of p-aminobenzoate (PABA), a precursor of tetrahydrofolate. Converts 4-amino-4-deoxychorismate into 4-aminobenzoate (PABA) and pyruvate.</text>
</comment>
<evidence type="ECO:0000256" key="12">
    <source>
        <dbReference type="RuleBase" id="RU004516"/>
    </source>
</evidence>
<dbReference type="PANTHER" id="PTHR42743:SF10">
    <property type="entry name" value="D-ALANINE AMINOTRANSFERASE"/>
    <property type="match status" value="1"/>
</dbReference>
<organism evidence="13 14">
    <name type="scientific">Methylogaea oryzae</name>
    <dbReference type="NCBI Taxonomy" id="1295382"/>
    <lineage>
        <taxon>Bacteria</taxon>
        <taxon>Pseudomonadati</taxon>
        <taxon>Pseudomonadota</taxon>
        <taxon>Gammaproteobacteria</taxon>
        <taxon>Methylococcales</taxon>
        <taxon>Methylococcaceae</taxon>
        <taxon>Methylogaea</taxon>
    </lineage>
</organism>
<dbReference type="InterPro" id="IPR036038">
    <property type="entry name" value="Aminotransferase-like"/>
</dbReference>
<dbReference type="PANTHER" id="PTHR42743">
    <property type="entry name" value="AMINO-ACID AMINOTRANSFERASE"/>
    <property type="match status" value="1"/>
</dbReference>
<evidence type="ECO:0000313" key="13">
    <source>
        <dbReference type="EMBL" id="BBL71866.1"/>
    </source>
</evidence>
<dbReference type="Pfam" id="PF01063">
    <property type="entry name" value="Aminotran_4"/>
    <property type="match status" value="1"/>
</dbReference>
<evidence type="ECO:0000256" key="4">
    <source>
        <dbReference type="ARBA" id="ARBA00022909"/>
    </source>
</evidence>
<dbReference type="GO" id="GO:0005829">
    <property type="term" value="C:cytosol"/>
    <property type="evidence" value="ECO:0007669"/>
    <property type="project" value="TreeGrafter"/>
</dbReference>
<comment type="similarity">
    <text evidence="2 11">Belongs to the class-IV pyridoxal-phosphate-dependent aminotransferase family.</text>
</comment>
<name>A0A8D5AL94_9GAMM</name>
<evidence type="ECO:0000256" key="8">
    <source>
        <dbReference type="ARBA" id="ARBA00054027"/>
    </source>
</evidence>
<proteinExistence type="inferred from homology"/>
<dbReference type="SUPFAM" id="SSF56752">
    <property type="entry name" value="D-aminoacid aminotransferase-like PLP-dependent enzymes"/>
    <property type="match status" value="1"/>
</dbReference>
<keyword evidence="14" id="KW-1185">Reference proteome</keyword>
<evidence type="ECO:0000256" key="6">
    <source>
        <dbReference type="ARBA" id="ARBA00035676"/>
    </source>
</evidence>
<dbReference type="FunFam" id="3.20.10.10:FF:000002">
    <property type="entry name" value="D-alanine aminotransferase"/>
    <property type="match status" value="1"/>
</dbReference>
<dbReference type="InterPro" id="IPR043132">
    <property type="entry name" value="BCAT-like_C"/>
</dbReference>
<dbReference type="InterPro" id="IPR018300">
    <property type="entry name" value="Aminotrans_IV_CS"/>
</dbReference>
<evidence type="ECO:0000256" key="7">
    <source>
        <dbReference type="ARBA" id="ARBA00049529"/>
    </source>
</evidence>
<keyword evidence="13" id="KW-0808">Transferase</keyword>
<sequence>MANDMPDVYLNGRFLPLDQAQVSVLDRGFLFADGVYEVIPVYGGRMLRWSEHWRRLEASLAGIRMAPPLSMDELENALQRLIDGEHDQYVYLQITRGYAGKRDHALPAQYQPTVFAMCSPIVSFDRAAGIKAVVLDDIRWKLCHIKSIALLGNILLRQEAVDQGAAEAILARDGLVTEAAAANVFALLDGVLVTPPKGPELLPGITRDLILEIAQENGIAAREGDISLDVLRSAEEIWVTSSTREIVPVIELDGKPVGNGQAGAAWRRMDALYQDFKAKARRGQ</sequence>
<comment type="pathway">
    <text evidence="5">Cofactor biosynthesis; tetrahydrofolate biosynthesis; 4-aminobenzoate from chorismate: step 2/2.</text>
</comment>
<evidence type="ECO:0000256" key="9">
    <source>
        <dbReference type="ARBA" id="ARBA00069174"/>
    </source>
</evidence>
<evidence type="ECO:0000256" key="10">
    <source>
        <dbReference type="ARBA" id="ARBA00080135"/>
    </source>
</evidence>
<reference evidence="13" key="1">
    <citation type="submission" date="2019-06" db="EMBL/GenBank/DDBJ databases">
        <title>Complete genome sequence of Methylogaea oryzae strain JCM16910.</title>
        <authorList>
            <person name="Asakawa S."/>
        </authorList>
    </citation>
    <scope>NUCLEOTIDE SEQUENCE</scope>
    <source>
        <strain evidence="13">E10</strain>
    </source>
</reference>
<dbReference type="Proteomes" id="UP000824988">
    <property type="component" value="Chromosome"/>
</dbReference>
<dbReference type="PROSITE" id="PS00770">
    <property type="entry name" value="AA_TRANSFER_CLASS_4"/>
    <property type="match status" value="1"/>
</dbReference>
<dbReference type="GO" id="GO:0008696">
    <property type="term" value="F:4-amino-4-deoxychorismate lyase activity"/>
    <property type="evidence" value="ECO:0007669"/>
    <property type="project" value="UniProtKB-EC"/>
</dbReference>
<keyword evidence="3 12" id="KW-0663">Pyridoxal phosphate</keyword>
<dbReference type="InterPro" id="IPR001544">
    <property type="entry name" value="Aminotrans_IV"/>
</dbReference>
<evidence type="ECO:0000313" key="14">
    <source>
        <dbReference type="Proteomes" id="UP000824988"/>
    </source>
</evidence>
<keyword evidence="13" id="KW-0032">Aminotransferase</keyword>
<evidence type="ECO:0000256" key="11">
    <source>
        <dbReference type="RuleBase" id="RU004106"/>
    </source>
</evidence>
<evidence type="ECO:0000256" key="1">
    <source>
        <dbReference type="ARBA" id="ARBA00001933"/>
    </source>
</evidence>
<dbReference type="InterPro" id="IPR050571">
    <property type="entry name" value="Class-IV_PLP-Dep_Aminotrnsfr"/>
</dbReference>
<comment type="cofactor">
    <cofactor evidence="1 12">
        <name>pyridoxal 5'-phosphate</name>
        <dbReference type="ChEBI" id="CHEBI:597326"/>
    </cofactor>
</comment>
<dbReference type="KEGG" id="moz:MoryE10_24720"/>
<evidence type="ECO:0000256" key="5">
    <source>
        <dbReference type="ARBA" id="ARBA00035633"/>
    </source>
</evidence>
<dbReference type="GO" id="GO:0046656">
    <property type="term" value="P:folic acid biosynthetic process"/>
    <property type="evidence" value="ECO:0007669"/>
    <property type="project" value="UniProtKB-KW"/>
</dbReference>
<protein>
    <recommendedName>
        <fullName evidence="9">Aminodeoxychorismate lyase</fullName>
        <ecNumber evidence="6">4.1.3.38</ecNumber>
    </recommendedName>
    <alternativeName>
        <fullName evidence="10">4-amino-4-deoxychorismate lyase</fullName>
    </alternativeName>
</protein>
<dbReference type="EC" id="4.1.3.38" evidence="6"/>
<dbReference type="InterPro" id="IPR043131">
    <property type="entry name" value="BCAT-like_N"/>
</dbReference>
<dbReference type="Gene3D" id="3.20.10.10">
    <property type="entry name" value="D-amino Acid Aminotransferase, subunit A, domain 2"/>
    <property type="match status" value="1"/>
</dbReference>
<evidence type="ECO:0000256" key="3">
    <source>
        <dbReference type="ARBA" id="ARBA00022898"/>
    </source>
</evidence>
<dbReference type="GO" id="GO:0008483">
    <property type="term" value="F:transaminase activity"/>
    <property type="evidence" value="ECO:0007669"/>
    <property type="project" value="UniProtKB-KW"/>
</dbReference>
<evidence type="ECO:0000256" key="2">
    <source>
        <dbReference type="ARBA" id="ARBA00009320"/>
    </source>
</evidence>
<keyword evidence="4" id="KW-0289">Folate biosynthesis</keyword>
<accession>A0A8D5AL94</accession>
<dbReference type="GO" id="GO:0008652">
    <property type="term" value="P:amino acid biosynthetic process"/>
    <property type="evidence" value="ECO:0007669"/>
    <property type="project" value="UniProtKB-ARBA"/>
</dbReference>
<dbReference type="AlphaFoldDB" id="A0A8D5AL94"/>